<gene>
    <name evidence="3" type="primary">coaE</name>
    <name evidence="5" type="ORF">AJ81_05130</name>
</gene>
<dbReference type="UniPathway" id="UPA00241">
    <property type="reaction ID" value="UER00356"/>
</dbReference>
<keyword evidence="6" id="KW-1185">Reference proteome</keyword>
<dbReference type="PANTHER" id="PTHR10695:SF46">
    <property type="entry name" value="BIFUNCTIONAL COENZYME A SYNTHASE-RELATED"/>
    <property type="match status" value="1"/>
</dbReference>
<dbReference type="EMBL" id="CP007141">
    <property type="protein sequence ID" value="AJC73692.1"/>
    <property type="molecule type" value="Genomic_DNA"/>
</dbReference>
<dbReference type="InterPro" id="IPR027417">
    <property type="entry name" value="P-loop_NTPase"/>
</dbReference>
<dbReference type="OrthoDB" id="9812943at2"/>
<dbReference type="Gene3D" id="3.40.50.300">
    <property type="entry name" value="P-loop containing nucleotide triphosphate hydrolases"/>
    <property type="match status" value="1"/>
</dbReference>
<dbReference type="GO" id="GO:0005737">
    <property type="term" value="C:cytoplasm"/>
    <property type="evidence" value="ECO:0007669"/>
    <property type="project" value="UniProtKB-SubCell"/>
</dbReference>
<proteinExistence type="inferred from homology"/>
<evidence type="ECO:0000256" key="3">
    <source>
        <dbReference type="HAMAP-Rule" id="MF_00376"/>
    </source>
</evidence>
<dbReference type="KEGG" id="phy:AJ81_05130"/>
<dbReference type="PATRIC" id="fig|1123384.7.peg.1012"/>
<accession>A0A0X1KQZ4</accession>
<evidence type="ECO:0000313" key="6">
    <source>
        <dbReference type="Proteomes" id="UP000077469"/>
    </source>
</evidence>
<dbReference type="HAMAP" id="MF_00376">
    <property type="entry name" value="Dephospho_CoA_kinase"/>
    <property type="match status" value="1"/>
</dbReference>
<protein>
    <recommendedName>
        <fullName evidence="3 4">Dephospho-CoA kinase</fullName>
        <ecNumber evidence="3 4">2.7.1.24</ecNumber>
    </recommendedName>
    <alternativeName>
        <fullName evidence="3">Dephosphocoenzyme A kinase</fullName>
    </alternativeName>
</protein>
<dbReference type="Proteomes" id="UP000077469">
    <property type="component" value="Chromosome"/>
</dbReference>
<keyword evidence="3 5" id="KW-0418">Kinase</keyword>
<keyword evidence="1 3" id="KW-0547">Nucleotide-binding</keyword>
<comment type="function">
    <text evidence="3">Catalyzes the phosphorylation of the 3'-hydroxyl group of dephosphocoenzyme A to form coenzyme A.</text>
</comment>
<dbReference type="CDD" id="cd02022">
    <property type="entry name" value="DPCK"/>
    <property type="match status" value="1"/>
</dbReference>
<evidence type="ECO:0000313" key="5">
    <source>
        <dbReference type="EMBL" id="AJC73692.1"/>
    </source>
</evidence>
<evidence type="ECO:0000256" key="2">
    <source>
        <dbReference type="ARBA" id="ARBA00022840"/>
    </source>
</evidence>
<dbReference type="PANTHER" id="PTHR10695">
    <property type="entry name" value="DEPHOSPHO-COA KINASE-RELATED"/>
    <property type="match status" value="1"/>
</dbReference>
<dbReference type="Pfam" id="PF01121">
    <property type="entry name" value="CoaE"/>
    <property type="match status" value="1"/>
</dbReference>
<evidence type="ECO:0000256" key="1">
    <source>
        <dbReference type="ARBA" id="ARBA00022741"/>
    </source>
</evidence>
<comment type="catalytic activity">
    <reaction evidence="3">
        <text>3'-dephospho-CoA + ATP = ADP + CoA + H(+)</text>
        <dbReference type="Rhea" id="RHEA:18245"/>
        <dbReference type="ChEBI" id="CHEBI:15378"/>
        <dbReference type="ChEBI" id="CHEBI:30616"/>
        <dbReference type="ChEBI" id="CHEBI:57287"/>
        <dbReference type="ChEBI" id="CHEBI:57328"/>
        <dbReference type="ChEBI" id="CHEBI:456216"/>
        <dbReference type="EC" id="2.7.1.24"/>
    </reaction>
</comment>
<comment type="pathway">
    <text evidence="3">Cofactor biosynthesis; coenzyme A biosynthesis; CoA from (R)-pantothenate: step 5/5.</text>
</comment>
<dbReference type="GO" id="GO:0004140">
    <property type="term" value="F:dephospho-CoA kinase activity"/>
    <property type="evidence" value="ECO:0007669"/>
    <property type="project" value="UniProtKB-UniRule"/>
</dbReference>
<dbReference type="AlphaFoldDB" id="A0A0X1KQZ4"/>
<dbReference type="PaxDb" id="1123384-AJ81_05130"/>
<dbReference type="GO" id="GO:0015937">
    <property type="term" value="P:coenzyme A biosynthetic process"/>
    <property type="evidence" value="ECO:0007669"/>
    <property type="project" value="UniProtKB-UniRule"/>
</dbReference>
<comment type="similarity">
    <text evidence="3">Belongs to the CoaE family.</text>
</comment>
<dbReference type="PROSITE" id="PS51219">
    <property type="entry name" value="DPCK"/>
    <property type="match status" value="1"/>
</dbReference>
<comment type="subcellular location">
    <subcellularLocation>
        <location evidence="3">Cytoplasm</location>
    </subcellularLocation>
</comment>
<dbReference type="InterPro" id="IPR001977">
    <property type="entry name" value="Depp_CoAkinase"/>
</dbReference>
<organism evidence="5 6">
    <name type="scientific">Pseudothermotoga hypogea DSM 11164 = NBRC 106472</name>
    <dbReference type="NCBI Taxonomy" id="1123384"/>
    <lineage>
        <taxon>Bacteria</taxon>
        <taxon>Thermotogati</taxon>
        <taxon>Thermotogota</taxon>
        <taxon>Thermotogae</taxon>
        <taxon>Thermotogales</taxon>
        <taxon>Thermotogaceae</taxon>
        <taxon>Pseudothermotoga</taxon>
    </lineage>
</organism>
<dbReference type="NCBIfam" id="TIGR00152">
    <property type="entry name" value="dephospho-CoA kinase"/>
    <property type="match status" value="1"/>
</dbReference>
<dbReference type="EC" id="2.7.1.24" evidence="3 4"/>
<keyword evidence="3" id="KW-0173">Coenzyme A biosynthesis</keyword>
<dbReference type="SUPFAM" id="SSF52540">
    <property type="entry name" value="P-loop containing nucleoside triphosphate hydrolases"/>
    <property type="match status" value="1"/>
</dbReference>
<dbReference type="RefSeq" id="WP_051368698.1">
    <property type="nucleotide sequence ID" value="NZ_CP007141.1"/>
</dbReference>
<dbReference type="STRING" id="1123384.AJ81_05130"/>
<keyword evidence="2 3" id="KW-0067">ATP-binding</keyword>
<sequence>MRFVVGLTGKMGCGKSTVAEIFKELGAQVIDVDKIGHEALKEEAVKDRLRRLFGPKIFCQGEIDRKKLANVVFEDAEKLRILESVVHPVIKDKVLKLIEACSDVVVLDAALLRRIGLAELCNVIITVKCDEAKIVERLKKKGLSQQEIQRRLAAQNDIVEEGIVIENNSDLASLRNEVVNLYKRLLEGGVGG</sequence>
<dbReference type="GO" id="GO:0005524">
    <property type="term" value="F:ATP binding"/>
    <property type="evidence" value="ECO:0007669"/>
    <property type="project" value="UniProtKB-UniRule"/>
</dbReference>
<name>A0A0X1KQZ4_9THEM</name>
<reference evidence="5 6" key="1">
    <citation type="submission" date="2014-01" db="EMBL/GenBank/DDBJ databases">
        <title>Genome sequencing of Thermotog hypogea.</title>
        <authorList>
            <person name="Zhang X."/>
            <person name="Alvare G."/>
            <person name="Fristensky B."/>
            <person name="Chen L."/>
            <person name="Suen T."/>
            <person name="Chen Q."/>
            <person name="Ma K."/>
        </authorList>
    </citation>
    <scope>NUCLEOTIDE SEQUENCE [LARGE SCALE GENOMIC DNA]</scope>
    <source>
        <strain evidence="5 6">DSM 11164</strain>
    </source>
</reference>
<keyword evidence="3" id="KW-0963">Cytoplasm</keyword>
<keyword evidence="3" id="KW-0808">Transferase</keyword>
<feature type="binding site" evidence="3">
    <location>
        <begin position="12"/>
        <end position="17"/>
    </location>
    <ligand>
        <name>ATP</name>
        <dbReference type="ChEBI" id="CHEBI:30616"/>
    </ligand>
</feature>
<evidence type="ECO:0000256" key="4">
    <source>
        <dbReference type="NCBIfam" id="TIGR00152"/>
    </source>
</evidence>